<dbReference type="Proteomes" id="UP000054107">
    <property type="component" value="Unassembled WGS sequence"/>
</dbReference>
<protein>
    <submittedName>
        <fullName evidence="2">Uncharacterized protein</fullName>
    </submittedName>
</protein>
<dbReference type="EMBL" id="LN734001">
    <property type="protein sequence ID" value="CEP19017.1"/>
    <property type="molecule type" value="Genomic_DNA"/>
</dbReference>
<accession>A0A0B7NNP7</accession>
<name>A0A0B7NNP7_9FUNG</name>
<feature type="region of interest" description="Disordered" evidence="1">
    <location>
        <begin position="1"/>
        <end position="64"/>
    </location>
</feature>
<dbReference type="OrthoDB" id="2289902at2759"/>
<evidence type="ECO:0000256" key="1">
    <source>
        <dbReference type="SAM" id="MobiDB-lite"/>
    </source>
</evidence>
<reference evidence="2 3" key="1">
    <citation type="submission" date="2014-09" db="EMBL/GenBank/DDBJ databases">
        <authorList>
            <person name="Ellenberger Sabrina"/>
        </authorList>
    </citation>
    <scope>NUCLEOTIDE SEQUENCE [LARGE SCALE GENOMIC DNA]</scope>
    <source>
        <strain evidence="2 3">CBS 412.66</strain>
    </source>
</reference>
<proteinExistence type="predicted"/>
<feature type="compositionally biased region" description="Polar residues" evidence="1">
    <location>
        <begin position="44"/>
        <end position="54"/>
    </location>
</feature>
<keyword evidence="3" id="KW-1185">Reference proteome</keyword>
<evidence type="ECO:0000313" key="3">
    <source>
        <dbReference type="Proteomes" id="UP000054107"/>
    </source>
</evidence>
<organism evidence="2 3">
    <name type="scientific">Parasitella parasitica</name>
    <dbReference type="NCBI Taxonomy" id="35722"/>
    <lineage>
        <taxon>Eukaryota</taxon>
        <taxon>Fungi</taxon>
        <taxon>Fungi incertae sedis</taxon>
        <taxon>Mucoromycota</taxon>
        <taxon>Mucoromycotina</taxon>
        <taxon>Mucoromycetes</taxon>
        <taxon>Mucorales</taxon>
        <taxon>Mucorineae</taxon>
        <taxon>Mucoraceae</taxon>
        <taxon>Parasitella</taxon>
    </lineage>
</organism>
<dbReference type="AlphaFoldDB" id="A0A0B7NNP7"/>
<evidence type="ECO:0000313" key="2">
    <source>
        <dbReference type="EMBL" id="CEP19017.1"/>
    </source>
</evidence>
<sequence>MSQSDSQAPDHTEALLGDEGSQMMRNKKRQEQEDEFYFPRIKSESQQRTSSQLLRNDDPEVSYEETVRKDNELTFGTSIRNEKDSVYDEIVELTPLQEIIADPKRSDVIPEDVKELIPTDTLLSDHQDDECVHAWTQKTDDAKAVIQMANDYIMPDVTDDVDGDITLKVARNEIRLDNSSTALVGFKQQSLLLNRNASSSCFIDAPFELLLRSILPYIKDSFLNSCDRSNSFDNVFQQYEEGKSIVGNQMIRNFTWTEETLYSIGQMDDVYFFFEWFLQGISAGLHPLVSFCSIYQMSICTESEQHVFIDSMTHDLLSFIRDKYPSLKGYCNVKKVKGKNELNRRKSLL</sequence>
<gene>
    <name evidence="2" type="primary">PARPA_13329.1 scaffold 46779</name>
</gene>